<comment type="caution">
    <text evidence="1">The sequence shown here is derived from an EMBL/GenBank/DDBJ whole genome shotgun (WGS) entry which is preliminary data.</text>
</comment>
<dbReference type="AlphaFoldDB" id="A0AA40BYS6"/>
<protein>
    <submittedName>
        <fullName evidence="1">Uncharacterized protein</fullName>
    </submittedName>
</protein>
<gene>
    <name evidence="1" type="ORF">B0T14DRAFT_565813</name>
</gene>
<evidence type="ECO:0000313" key="2">
    <source>
        <dbReference type="Proteomes" id="UP001175000"/>
    </source>
</evidence>
<dbReference type="Proteomes" id="UP001175000">
    <property type="component" value="Unassembled WGS sequence"/>
</dbReference>
<sequence length="113" mass="11910">MSTARGKPAPDIFSVALQGINTTLPPGEKAISPDDCLVFEDSRGGREAGWDESVLGATSGSEGAFRWEGEVLAGRTGIVPFGEEDQLGEVGDGWAEEIGSLEEFDYGKYGIVV</sequence>
<dbReference type="Gene3D" id="3.40.50.1000">
    <property type="entry name" value="HAD superfamily/HAD-like"/>
    <property type="match status" value="1"/>
</dbReference>
<accession>A0AA40BYS6</accession>
<organism evidence="1 2">
    <name type="scientific">Immersiella caudata</name>
    <dbReference type="NCBI Taxonomy" id="314043"/>
    <lineage>
        <taxon>Eukaryota</taxon>
        <taxon>Fungi</taxon>
        <taxon>Dikarya</taxon>
        <taxon>Ascomycota</taxon>
        <taxon>Pezizomycotina</taxon>
        <taxon>Sordariomycetes</taxon>
        <taxon>Sordariomycetidae</taxon>
        <taxon>Sordariales</taxon>
        <taxon>Lasiosphaeriaceae</taxon>
        <taxon>Immersiella</taxon>
    </lineage>
</organism>
<dbReference type="EMBL" id="JAULSU010000004">
    <property type="protein sequence ID" value="KAK0618906.1"/>
    <property type="molecule type" value="Genomic_DNA"/>
</dbReference>
<name>A0AA40BYS6_9PEZI</name>
<reference evidence="1" key="1">
    <citation type="submission" date="2023-06" db="EMBL/GenBank/DDBJ databases">
        <title>Genome-scale phylogeny and comparative genomics of the fungal order Sordariales.</title>
        <authorList>
            <consortium name="Lawrence Berkeley National Laboratory"/>
            <person name="Hensen N."/>
            <person name="Bonometti L."/>
            <person name="Westerberg I."/>
            <person name="Brannstrom I.O."/>
            <person name="Guillou S."/>
            <person name="Cros-Aarteil S."/>
            <person name="Calhoun S."/>
            <person name="Haridas S."/>
            <person name="Kuo A."/>
            <person name="Mondo S."/>
            <person name="Pangilinan J."/>
            <person name="Riley R."/>
            <person name="Labutti K."/>
            <person name="Andreopoulos B."/>
            <person name="Lipzen A."/>
            <person name="Chen C."/>
            <person name="Yanf M."/>
            <person name="Daum C."/>
            <person name="Ng V."/>
            <person name="Clum A."/>
            <person name="Steindorff A."/>
            <person name="Ohm R."/>
            <person name="Martin F."/>
            <person name="Silar P."/>
            <person name="Natvig D."/>
            <person name="Lalanne C."/>
            <person name="Gautier V."/>
            <person name="Ament-Velasquez S.L."/>
            <person name="Kruys A."/>
            <person name="Hutchinson M.I."/>
            <person name="Powell A.J."/>
            <person name="Barry K."/>
            <person name="Miller A.N."/>
            <person name="Grigoriev I.V."/>
            <person name="Debuchy R."/>
            <person name="Gladieux P."/>
            <person name="Thoren M.H."/>
            <person name="Johannesson H."/>
        </authorList>
    </citation>
    <scope>NUCLEOTIDE SEQUENCE</scope>
    <source>
        <strain evidence="1">CBS 606.72</strain>
    </source>
</reference>
<proteinExistence type="predicted"/>
<keyword evidence="2" id="KW-1185">Reference proteome</keyword>
<dbReference type="SUPFAM" id="SSF56784">
    <property type="entry name" value="HAD-like"/>
    <property type="match status" value="1"/>
</dbReference>
<evidence type="ECO:0000313" key="1">
    <source>
        <dbReference type="EMBL" id="KAK0618906.1"/>
    </source>
</evidence>
<dbReference type="InterPro" id="IPR023214">
    <property type="entry name" value="HAD_sf"/>
</dbReference>
<dbReference type="InterPro" id="IPR036412">
    <property type="entry name" value="HAD-like_sf"/>
</dbReference>